<dbReference type="PANTHER" id="PTHR43775">
    <property type="entry name" value="FATTY ACID SYNTHASE"/>
    <property type="match status" value="1"/>
</dbReference>
<protein>
    <recommendedName>
        <fullName evidence="11">Carrier domain-containing protein</fullName>
    </recommendedName>
</protein>
<gene>
    <name evidence="12" type="ORF">ILUMI_07921</name>
</gene>
<evidence type="ECO:0000256" key="3">
    <source>
        <dbReference type="ARBA" id="ARBA00022553"/>
    </source>
</evidence>
<dbReference type="SMART" id="SM00829">
    <property type="entry name" value="PKS_ER"/>
    <property type="match status" value="1"/>
</dbReference>
<dbReference type="Pfam" id="PF13602">
    <property type="entry name" value="ADH_zinc_N_2"/>
    <property type="match status" value="1"/>
</dbReference>
<dbReference type="InterPro" id="IPR036736">
    <property type="entry name" value="ACP-like_sf"/>
</dbReference>
<evidence type="ECO:0000256" key="2">
    <source>
        <dbReference type="ARBA" id="ARBA00022516"/>
    </source>
</evidence>
<organism evidence="12 13">
    <name type="scientific">Ignelater luminosus</name>
    <name type="common">Cucubano</name>
    <name type="synonym">Pyrophorus luminosus</name>
    <dbReference type="NCBI Taxonomy" id="2038154"/>
    <lineage>
        <taxon>Eukaryota</taxon>
        <taxon>Metazoa</taxon>
        <taxon>Ecdysozoa</taxon>
        <taxon>Arthropoda</taxon>
        <taxon>Hexapoda</taxon>
        <taxon>Insecta</taxon>
        <taxon>Pterygota</taxon>
        <taxon>Neoptera</taxon>
        <taxon>Endopterygota</taxon>
        <taxon>Coleoptera</taxon>
        <taxon>Polyphaga</taxon>
        <taxon>Elateriformia</taxon>
        <taxon>Elateroidea</taxon>
        <taxon>Elateridae</taxon>
        <taxon>Agrypninae</taxon>
        <taxon>Pyrophorini</taxon>
        <taxon>Ignelater</taxon>
    </lineage>
</organism>
<accession>A0A8K0D2Y2</accession>
<dbReference type="OrthoDB" id="329835at2759"/>
<dbReference type="Gene3D" id="3.90.180.10">
    <property type="entry name" value="Medium-chain alcohol dehydrogenases, catalytic domain"/>
    <property type="match status" value="1"/>
</dbReference>
<comment type="caution">
    <text evidence="12">The sequence shown here is derived from an EMBL/GenBank/DDBJ whole genome shotgun (WGS) entry which is preliminary data.</text>
</comment>
<keyword evidence="1" id="KW-0596">Phosphopantetheine</keyword>
<keyword evidence="5" id="KW-0276">Fatty acid metabolism</keyword>
<dbReference type="SMART" id="SM00822">
    <property type="entry name" value="PKS_KR"/>
    <property type="match status" value="1"/>
</dbReference>
<dbReference type="Pfam" id="PF00550">
    <property type="entry name" value="PP-binding"/>
    <property type="match status" value="1"/>
</dbReference>
<keyword evidence="13" id="KW-1185">Reference proteome</keyword>
<keyword evidence="10" id="KW-0511">Multifunctional enzyme</keyword>
<dbReference type="Pfam" id="PF08659">
    <property type="entry name" value="KR"/>
    <property type="match status" value="1"/>
</dbReference>
<evidence type="ECO:0000313" key="12">
    <source>
        <dbReference type="EMBL" id="KAF2898254.1"/>
    </source>
</evidence>
<dbReference type="CDD" id="cd05195">
    <property type="entry name" value="enoyl_red"/>
    <property type="match status" value="1"/>
</dbReference>
<reference evidence="12" key="1">
    <citation type="submission" date="2019-08" db="EMBL/GenBank/DDBJ databases">
        <title>The genome of the North American firefly Photinus pyralis.</title>
        <authorList>
            <consortium name="Photinus pyralis genome working group"/>
            <person name="Fallon T.R."/>
            <person name="Sander Lower S.E."/>
            <person name="Weng J.-K."/>
        </authorList>
    </citation>
    <scope>NUCLEOTIDE SEQUENCE</scope>
    <source>
        <strain evidence="12">TRF0915ILg1</strain>
        <tissue evidence="12">Whole body</tissue>
    </source>
</reference>
<dbReference type="AlphaFoldDB" id="A0A8K0D2Y2"/>
<keyword evidence="6" id="KW-0521">NADP</keyword>
<dbReference type="PROSITE" id="PS50075">
    <property type="entry name" value="CARRIER"/>
    <property type="match status" value="1"/>
</dbReference>
<keyword evidence="4" id="KW-0808">Transferase</keyword>
<dbReference type="GO" id="GO:0004312">
    <property type="term" value="F:fatty acid synthase activity"/>
    <property type="evidence" value="ECO:0007669"/>
    <property type="project" value="TreeGrafter"/>
</dbReference>
<keyword evidence="8" id="KW-0443">Lipid metabolism</keyword>
<evidence type="ECO:0000256" key="7">
    <source>
        <dbReference type="ARBA" id="ARBA00023002"/>
    </source>
</evidence>
<dbReference type="Proteomes" id="UP000801492">
    <property type="component" value="Unassembled WGS sequence"/>
</dbReference>
<dbReference type="CDD" id="cd08954">
    <property type="entry name" value="KR_1_FAS_SDR_x"/>
    <property type="match status" value="1"/>
</dbReference>
<dbReference type="GO" id="GO:0016491">
    <property type="term" value="F:oxidoreductase activity"/>
    <property type="evidence" value="ECO:0007669"/>
    <property type="project" value="UniProtKB-KW"/>
</dbReference>
<dbReference type="InterPro" id="IPR036291">
    <property type="entry name" value="NAD(P)-bd_dom_sf"/>
</dbReference>
<evidence type="ECO:0000256" key="10">
    <source>
        <dbReference type="ARBA" id="ARBA00023268"/>
    </source>
</evidence>
<feature type="domain" description="Carrier" evidence="11">
    <location>
        <begin position="450"/>
        <end position="502"/>
    </location>
</feature>
<dbReference type="InterPro" id="IPR057326">
    <property type="entry name" value="KR_dom"/>
</dbReference>
<evidence type="ECO:0000256" key="6">
    <source>
        <dbReference type="ARBA" id="ARBA00022857"/>
    </source>
</evidence>
<evidence type="ECO:0000256" key="9">
    <source>
        <dbReference type="ARBA" id="ARBA00023160"/>
    </source>
</evidence>
<dbReference type="GO" id="GO:0006633">
    <property type="term" value="P:fatty acid biosynthetic process"/>
    <property type="evidence" value="ECO:0007669"/>
    <property type="project" value="UniProtKB-KW"/>
</dbReference>
<dbReference type="Gene3D" id="1.10.1200.10">
    <property type="entry name" value="ACP-like"/>
    <property type="match status" value="1"/>
</dbReference>
<keyword evidence="3" id="KW-0597">Phosphoprotein</keyword>
<evidence type="ECO:0000256" key="4">
    <source>
        <dbReference type="ARBA" id="ARBA00022679"/>
    </source>
</evidence>
<dbReference type="InterPro" id="IPR013968">
    <property type="entry name" value="PKS_KR"/>
</dbReference>
<keyword evidence="2" id="KW-0444">Lipid biosynthesis</keyword>
<dbReference type="FunFam" id="3.40.50.720:FF:000209">
    <property type="entry name" value="Polyketide synthase Pks12"/>
    <property type="match status" value="1"/>
</dbReference>
<evidence type="ECO:0000259" key="11">
    <source>
        <dbReference type="PROSITE" id="PS50075"/>
    </source>
</evidence>
<proteinExistence type="predicted"/>
<evidence type="ECO:0000256" key="1">
    <source>
        <dbReference type="ARBA" id="ARBA00022450"/>
    </source>
</evidence>
<dbReference type="SUPFAM" id="SSF47336">
    <property type="entry name" value="ACP-like"/>
    <property type="match status" value="1"/>
</dbReference>
<sequence>MPTTYWCDPSYYALIVRGNLQPGESVLIHAEAGGVSQAAISVALHMGCTVFTTVDSQAKRDFLKKIFPELDYNYIGNSRDKSFEQLIMTQTQGHGVDVVLNSLTGKQLQASVRCLAVGGRFMEIGNFDVSNNAPLKTDLLLKNTTFHEVRLDALLRRNNRGKSKVMKLIIDGILNGAVRPLSSIVFADDQVEEAFRFMAFGKHIGKVIIKIRDEEDGKVQLPTTKTVTAIARTYMDPHKSYILVGGLGGFGLELANWLISRGATKIVLVSRSGIKNGYQSLCVRRWRDSGAKVLVSTTDVTTEKGAKKLINEANELGSFGGIFNLAVVLKDAMMENQTEADFKTVAKPKIDATKHLDAASRVLAPHLDSFVVFSSLSCGRGNIGQANYGLANSGMERICEARQAAGLPVVCGTLTQRMHSCLEIIDKFLHQPNAVVSTVVLAEKRKNENATSEISIIDAVANILGVKDSRTVQLNVTLSDLGMDSLMGAEIKVTLERNYHLT</sequence>
<name>A0A8K0D2Y2_IGNLU</name>
<dbReference type="PANTHER" id="PTHR43775:SF7">
    <property type="entry name" value="FATTY ACID SYNTHASE"/>
    <property type="match status" value="1"/>
</dbReference>
<dbReference type="InterPro" id="IPR050091">
    <property type="entry name" value="PKS_NRPS_Biosynth_Enz"/>
</dbReference>
<dbReference type="InterPro" id="IPR020843">
    <property type="entry name" value="ER"/>
</dbReference>
<dbReference type="Gene3D" id="3.40.50.720">
    <property type="entry name" value="NAD(P)-binding Rossmann-like Domain"/>
    <property type="match status" value="1"/>
</dbReference>
<dbReference type="InterPro" id="IPR009081">
    <property type="entry name" value="PP-bd_ACP"/>
</dbReference>
<evidence type="ECO:0000256" key="8">
    <source>
        <dbReference type="ARBA" id="ARBA00023098"/>
    </source>
</evidence>
<dbReference type="EMBL" id="VTPC01003619">
    <property type="protein sequence ID" value="KAF2898254.1"/>
    <property type="molecule type" value="Genomic_DNA"/>
</dbReference>
<evidence type="ECO:0000256" key="5">
    <source>
        <dbReference type="ARBA" id="ARBA00022832"/>
    </source>
</evidence>
<evidence type="ECO:0000313" key="13">
    <source>
        <dbReference type="Proteomes" id="UP000801492"/>
    </source>
</evidence>
<dbReference type="SUPFAM" id="SSF51735">
    <property type="entry name" value="NAD(P)-binding Rossmann-fold domains"/>
    <property type="match status" value="2"/>
</dbReference>
<keyword evidence="9" id="KW-0275">Fatty acid biosynthesis</keyword>
<keyword evidence="7" id="KW-0560">Oxidoreductase</keyword>